<dbReference type="GO" id="GO:0034335">
    <property type="term" value="F:DNA negative supercoiling activity"/>
    <property type="evidence" value="ECO:0007669"/>
    <property type="project" value="UniProtKB-ARBA"/>
</dbReference>
<organism evidence="14 15">
    <name type="scientific">Janibacter alkaliphilus</name>
    <dbReference type="NCBI Taxonomy" id="1069963"/>
    <lineage>
        <taxon>Bacteria</taxon>
        <taxon>Bacillati</taxon>
        <taxon>Actinomycetota</taxon>
        <taxon>Actinomycetes</taxon>
        <taxon>Micrococcales</taxon>
        <taxon>Intrasporangiaceae</taxon>
        <taxon>Janibacter</taxon>
    </lineage>
</organism>
<dbReference type="Gene3D" id="3.30.230.10">
    <property type="match status" value="1"/>
</dbReference>
<comment type="cofactor">
    <cofactor evidence="2">
        <name>Mg(2+)</name>
        <dbReference type="ChEBI" id="CHEBI:18420"/>
    </cofactor>
</comment>
<dbReference type="Pfam" id="PF00204">
    <property type="entry name" value="DNA_gyraseB"/>
    <property type="match status" value="1"/>
</dbReference>
<dbReference type="InterPro" id="IPR013506">
    <property type="entry name" value="Topo_IIA_bsu_dom2"/>
</dbReference>
<name>A0A852XHM3_9MICO</name>
<accession>A0A852XHM3</accession>
<dbReference type="InterPro" id="IPR018522">
    <property type="entry name" value="TopoIIA_CS"/>
</dbReference>
<keyword evidence="10" id="KW-0238">DNA-binding</keyword>
<evidence type="ECO:0000256" key="7">
    <source>
        <dbReference type="ARBA" id="ARBA00022840"/>
    </source>
</evidence>
<keyword evidence="9" id="KW-0799">Topoisomerase</keyword>
<dbReference type="EC" id="5.6.2.2" evidence="4"/>
<dbReference type="SUPFAM" id="SSF55874">
    <property type="entry name" value="ATPase domain of HSP90 chaperone/DNA topoisomerase II/histidine kinase"/>
    <property type="match status" value="1"/>
</dbReference>
<dbReference type="Pfam" id="PF00986">
    <property type="entry name" value="DNA_gyraseB_C"/>
    <property type="match status" value="1"/>
</dbReference>
<dbReference type="CDD" id="cd00822">
    <property type="entry name" value="TopoII_Trans_DNA_gyrase"/>
    <property type="match status" value="1"/>
</dbReference>
<dbReference type="SUPFAM" id="SSF56719">
    <property type="entry name" value="Type II DNA topoisomerase"/>
    <property type="match status" value="1"/>
</dbReference>
<dbReference type="PRINTS" id="PR00418">
    <property type="entry name" value="TPI2FAMILY"/>
</dbReference>
<keyword evidence="15" id="KW-1185">Reference proteome</keyword>
<dbReference type="Gene3D" id="3.40.50.670">
    <property type="match status" value="1"/>
</dbReference>
<keyword evidence="5" id="KW-0479">Metal-binding</keyword>
<comment type="catalytic activity">
    <reaction evidence="1">
        <text>ATP-dependent breakage, passage and rejoining of double-stranded DNA.</text>
        <dbReference type="EC" id="5.6.2.2"/>
    </reaction>
</comment>
<dbReference type="PANTHER" id="PTHR45866">
    <property type="entry name" value="DNA GYRASE/TOPOISOMERASE SUBUNIT B"/>
    <property type="match status" value="1"/>
</dbReference>
<feature type="region of interest" description="Disordered" evidence="12">
    <location>
        <begin position="449"/>
        <end position="476"/>
    </location>
</feature>
<dbReference type="EMBL" id="JACBZX010000001">
    <property type="protein sequence ID" value="NYG37891.1"/>
    <property type="molecule type" value="Genomic_DNA"/>
</dbReference>
<evidence type="ECO:0000256" key="12">
    <source>
        <dbReference type="SAM" id="MobiDB-lite"/>
    </source>
</evidence>
<evidence type="ECO:0000256" key="3">
    <source>
        <dbReference type="ARBA" id="ARBA00010708"/>
    </source>
</evidence>
<dbReference type="InterPro" id="IPR013760">
    <property type="entry name" value="Topo_IIA-like_dom_sf"/>
</dbReference>
<dbReference type="InterPro" id="IPR003594">
    <property type="entry name" value="HATPase_dom"/>
</dbReference>
<dbReference type="InterPro" id="IPR000565">
    <property type="entry name" value="Topo_IIA_B"/>
</dbReference>
<dbReference type="GO" id="GO:0006265">
    <property type="term" value="P:DNA topological change"/>
    <property type="evidence" value="ECO:0007669"/>
    <property type="project" value="InterPro"/>
</dbReference>
<dbReference type="GO" id="GO:0003677">
    <property type="term" value="F:DNA binding"/>
    <property type="evidence" value="ECO:0007669"/>
    <property type="project" value="UniProtKB-KW"/>
</dbReference>
<evidence type="ECO:0000256" key="6">
    <source>
        <dbReference type="ARBA" id="ARBA00022741"/>
    </source>
</evidence>
<evidence type="ECO:0000256" key="5">
    <source>
        <dbReference type="ARBA" id="ARBA00022723"/>
    </source>
</evidence>
<evidence type="ECO:0000256" key="2">
    <source>
        <dbReference type="ARBA" id="ARBA00001946"/>
    </source>
</evidence>
<dbReference type="InterPro" id="IPR001241">
    <property type="entry name" value="Topo_IIA"/>
</dbReference>
<dbReference type="InterPro" id="IPR013759">
    <property type="entry name" value="Topo_IIA_B_C"/>
</dbReference>
<evidence type="ECO:0000256" key="11">
    <source>
        <dbReference type="ARBA" id="ARBA00023235"/>
    </source>
</evidence>
<dbReference type="SUPFAM" id="SSF54211">
    <property type="entry name" value="Ribosomal protein S5 domain 2-like"/>
    <property type="match status" value="1"/>
</dbReference>
<dbReference type="FunFam" id="3.30.565.10:FF:000088">
    <property type="entry name" value="DNA topoisomerase (ATP-hydrolyzing)"/>
    <property type="match status" value="1"/>
</dbReference>
<dbReference type="SMART" id="SM00433">
    <property type="entry name" value="TOP2c"/>
    <property type="match status" value="1"/>
</dbReference>
<dbReference type="PROSITE" id="PS00177">
    <property type="entry name" value="TOPOISOMERASE_II"/>
    <property type="match status" value="1"/>
</dbReference>
<dbReference type="PRINTS" id="PR01159">
    <property type="entry name" value="DNAGYRASEB"/>
</dbReference>
<dbReference type="GO" id="GO:0005524">
    <property type="term" value="F:ATP binding"/>
    <property type="evidence" value="ECO:0007669"/>
    <property type="project" value="UniProtKB-KW"/>
</dbReference>
<dbReference type="InterPro" id="IPR002288">
    <property type="entry name" value="DNA_gyrase_B_C"/>
</dbReference>
<evidence type="ECO:0000256" key="10">
    <source>
        <dbReference type="ARBA" id="ARBA00023125"/>
    </source>
</evidence>
<dbReference type="InterPro" id="IPR036890">
    <property type="entry name" value="HATPase_C_sf"/>
</dbReference>
<evidence type="ECO:0000313" key="14">
    <source>
        <dbReference type="EMBL" id="NYG37891.1"/>
    </source>
</evidence>
<evidence type="ECO:0000313" key="15">
    <source>
        <dbReference type="Proteomes" id="UP000592181"/>
    </source>
</evidence>
<feature type="compositionally biased region" description="Basic residues" evidence="12">
    <location>
        <begin position="450"/>
        <end position="462"/>
    </location>
</feature>
<feature type="region of interest" description="Disordered" evidence="12">
    <location>
        <begin position="162"/>
        <end position="183"/>
    </location>
</feature>
<keyword evidence="8" id="KW-0460">Magnesium</keyword>
<dbReference type="SMART" id="SM00387">
    <property type="entry name" value="HATPase_c"/>
    <property type="match status" value="1"/>
</dbReference>
<dbReference type="GO" id="GO:0046872">
    <property type="term" value="F:metal ion binding"/>
    <property type="evidence" value="ECO:0007669"/>
    <property type="project" value="UniProtKB-KW"/>
</dbReference>
<dbReference type="NCBIfam" id="NF004189">
    <property type="entry name" value="PRK05644.1"/>
    <property type="match status" value="1"/>
</dbReference>
<dbReference type="PROSITE" id="PS50880">
    <property type="entry name" value="TOPRIM"/>
    <property type="match status" value="1"/>
</dbReference>
<evidence type="ECO:0000259" key="13">
    <source>
        <dbReference type="PROSITE" id="PS50880"/>
    </source>
</evidence>
<evidence type="ECO:0000256" key="1">
    <source>
        <dbReference type="ARBA" id="ARBA00000185"/>
    </source>
</evidence>
<dbReference type="Gene3D" id="3.30.565.10">
    <property type="entry name" value="Histidine kinase-like ATPase, C-terminal domain"/>
    <property type="match status" value="1"/>
</dbReference>
<comment type="similarity">
    <text evidence="3">Belongs to the type II topoisomerase GyrB family.</text>
</comment>
<protein>
    <recommendedName>
        <fullName evidence="4">DNA topoisomerase (ATP-hydrolyzing)</fullName>
        <ecNumber evidence="4">5.6.2.2</ecNumber>
    </recommendedName>
</protein>
<keyword evidence="11 14" id="KW-0413">Isomerase</keyword>
<dbReference type="InterPro" id="IPR006171">
    <property type="entry name" value="TOPRIM_dom"/>
</dbReference>
<feature type="domain" description="Toprim" evidence="13">
    <location>
        <begin position="485"/>
        <end position="599"/>
    </location>
</feature>
<reference evidence="14 15" key="1">
    <citation type="submission" date="2020-07" db="EMBL/GenBank/DDBJ databases">
        <title>Sequencing the genomes of 1000 actinobacteria strains.</title>
        <authorList>
            <person name="Klenk H.-P."/>
        </authorList>
    </citation>
    <scope>NUCLEOTIDE SEQUENCE [LARGE SCALE GENOMIC DNA]</scope>
    <source>
        <strain evidence="14 15">DSM 24723</strain>
    </source>
</reference>
<dbReference type="InterPro" id="IPR020568">
    <property type="entry name" value="Ribosomal_Su5_D2-typ_SF"/>
</dbReference>
<dbReference type="Pfam" id="PF01751">
    <property type="entry name" value="Toprim"/>
    <property type="match status" value="1"/>
</dbReference>
<dbReference type="FunFam" id="3.40.50.670:FF:000002">
    <property type="entry name" value="DNA gyrase subunit B"/>
    <property type="match status" value="1"/>
</dbReference>
<gene>
    <name evidence="14" type="ORF">BJY28_002360</name>
</gene>
<sequence length="712" mass="77921">MPATTATTAASTKSAKDYSAHHLQVLEGLEAVRKRPGMYIGSTDSRGLMHCLWEILDNAVDEALGGHGDRIEVLLHADGSVEIRDNARGIPVDIEPRTGLTGVEVVYTKLHAGGKFGGGSYTASGGLHGVGASVVNALSSRLDVEVDRGGKTYAMSFRRGEPGRFADDAGTSGSKSPESDFAPYDKGSELEVVGKAKRGVTGTRVRFWADRQIFVRDARLDLEALTQRVRQTSFLVPGLTIVVRDERGIDGAEPTEEVFHHEGGISEFAEFLAPDPAVTDVWRLQGEGTFTETVPVLDDKGHMTPTEVERTCEVDVAVRWGTGYDPRVSSFVNIIATPKGGTHLAGFEQALLKVFRKQLADNARKLKVGGDKAEKEDVLAGLTAVVTVRLAEPQFEGQTKEVLGTSAVRAIVSKVVDSALTERLSSPRRGEKQMATQLLEKVVAEMKSRISARQHKETQRRKNALETSSLPPKLRDCRSNDVDSTELFLVEGDSAMGTAKEARDSEFQALLPLRGKILNVQKAAIGDMLKNAECASIIQVIGAGSGRSFDLEATRYGKVIIMTDADVDGAHIRSLLLTLFFRYMRPLVEAGRVFAAVPPLHRLEVINPGSKKNELIYTYAEAEMRKQVAALTKKGRNLKQPIQRYKGLGEMDADQLAETTMDPRHRMLRRVTMADVEEAERIFELLMGKDVDPRRDFIVSSADTLDRERIDA</sequence>
<keyword evidence="6" id="KW-0547">Nucleotide-binding</keyword>
<dbReference type="CDD" id="cd16928">
    <property type="entry name" value="HATPase_GyrB-like"/>
    <property type="match status" value="1"/>
</dbReference>
<dbReference type="RefSeq" id="WP_179463184.1">
    <property type="nucleotide sequence ID" value="NZ_JACBZX010000001.1"/>
</dbReference>
<dbReference type="InterPro" id="IPR014721">
    <property type="entry name" value="Ribsml_uS5_D2-typ_fold_subgr"/>
</dbReference>
<comment type="caution">
    <text evidence="14">The sequence shown here is derived from an EMBL/GenBank/DDBJ whole genome shotgun (WGS) entry which is preliminary data.</text>
</comment>
<dbReference type="Pfam" id="PF02518">
    <property type="entry name" value="HATPase_c"/>
    <property type="match status" value="1"/>
</dbReference>
<evidence type="ECO:0000256" key="8">
    <source>
        <dbReference type="ARBA" id="ARBA00022842"/>
    </source>
</evidence>
<evidence type="ECO:0000256" key="9">
    <source>
        <dbReference type="ARBA" id="ARBA00023029"/>
    </source>
</evidence>
<dbReference type="Proteomes" id="UP000592181">
    <property type="component" value="Unassembled WGS sequence"/>
</dbReference>
<keyword evidence="7" id="KW-0067">ATP-binding</keyword>
<dbReference type="AlphaFoldDB" id="A0A852XHM3"/>
<evidence type="ECO:0000256" key="4">
    <source>
        <dbReference type="ARBA" id="ARBA00012895"/>
    </source>
</evidence>
<dbReference type="PANTHER" id="PTHR45866:SF1">
    <property type="entry name" value="DNA GYRASE SUBUNIT B, MITOCHONDRIAL"/>
    <property type="match status" value="1"/>
</dbReference>
<proteinExistence type="inferred from homology"/>